<proteinExistence type="predicted"/>
<name>A0A511YTB7_9CELL</name>
<organism evidence="1 2">
    <name type="scientific">Actinotalea fermentans</name>
    <dbReference type="NCBI Taxonomy" id="43671"/>
    <lineage>
        <taxon>Bacteria</taxon>
        <taxon>Bacillati</taxon>
        <taxon>Actinomycetota</taxon>
        <taxon>Actinomycetes</taxon>
        <taxon>Micrococcales</taxon>
        <taxon>Cellulomonadaceae</taxon>
        <taxon>Actinotalea</taxon>
    </lineage>
</organism>
<evidence type="ECO:0000313" key="1">
    <source>
        <dbReference type="EMBL" id="GEN78435.1"/>
    </source>
</evidence>
<dbReference type="EMBL" id="BJYK01000001">
    <property type="protein sequence ID" value="GEN78435.1"/>
    <property type="molecule type" value="Genomic_DNA"/>
</dbReference>
<reference evidence="1 2" key="1">
    <citation type="submission" date="2019-07" db="EMBL/GenBank/DDBJ databases">
        <title>Whole genome shotgun sequence of Actinotalea fermentans NBRC 105374.</title>
        <authorList>
            <person name="Hosoyama A."/>
            <person name="Uohara A."/>
            <person name="Ohji S."/>
            <person name="Ichikawa N."/>
        </authorList>
    </citation>
    <scope>NUCLEOTIDE SEQUENCE [LARGE SCALE GENOMIC DNA]</scope>
    <source>
        <strain evidence="1 2">NBRC 105374</strain>
    </source>
</reference>
<evidence type="ECO:0000313" key="2">
    <source>
        <dbReference type="Proteomes" id="UP000321484"/>
    </source>
</evidence>
<gene>
    <name evidence="1" type="ORF">AFE02nite_01690</name>
</gene>
<dbReference type="Proteomes" id="UP000321484">
    <property type="component" value="Unassembled WGS sequence"/>
</dbReference>
<comment type="caution">
    <text evidence="1">The sequence shown here is derived from an EMBL/GenBank/DDBJ whole genome shotgun (WGS) entry which is preliminary data.</text>
</comment>
<keyword evidence="2" id="KW-1185">Reference proteome</keyword>
<sequence length="77" mass="8234">MIDSRHAGGTSAVLSVARISVAAMSTHVCVWFEDSWPDHVCVCGARAVVVVDELGDTFYAVLDDAPQVPHQRLPLSA</sequence>
<dbReference type="AlphaFoldDB" id="A0A511YTB7"/>
<accession>A0A511YTB7</accession>
<protein>
    <submittedName>
        <fullName evidence="1">Uncharacterized protein</fullName>
    </submittedName>
</protein>